<dbReference type="EMBL" id="LFWA01000026">
    <property type="protein sequence ID" value="KTW25552.1"/>
    <property type="molecule type" value="Genomic_DNA"/>
</dbReference>
<evidence type="ECO:0000313" key="3">
    <source>
        <dbReference type="Proteomes" id="UP000053447"/>
    </source>
</evidence>
<keyword evidence="3" id="KW-1185">Reference proteome</keyword>
<evidence type="ECO:0000313" key="2">
    <source>
        <dbReference type="EMBL" id="KTW25552.1"/>
    </source>
</evidence>
<dbReference type="GeneID" id="28942203"/>
<proteinExistence type="predicted"/>
<feature type="chain" id="PRO_5006933732" evidence="1">
    <location>
        <begin position="21"/>
        <end position="681"/>
    </location>
</feature>
<evidence type="ECO:0000256" key="1">
    <source>
        <dbReference type="SAM" id="SignalP"/>
    </source>
</evidence>
<dbReference type="AlphaFoldDB" id="A0A0W4ZAS8"/>
<dbReference type="OrthoDB" id="5479326at2759"/>
<sequence length="681" mass="78483">MKTFVFVIFVILSTISYAFSKGINTYEPKENLNLFTSKKIRSYGPSIYPKSTDFLSKHLLSSSAWFIVLDDEVSMYSLILEDSITTEGQCKLYLEYLCQRLLKKLPEGNFTDILKKLCDSDKINKYCKGLFTEGYIKNDLHKKCNGIKDKLKYYYHLGEDLFLGTKNTKIEAEHCENYGTLCAVFQRICHNLIGDLCARFNGLCYKKYTKDNENSVLLKFIGEKIINSELTRNNLKHDESEEYSQCVDSLLDKCHCVTSFGPTMVKSCFEIQDTCKHFAQSVIFTCRCFDYYIKEFLSEELHITGYTKDIARNNCSLLDVCEQYMLLHCHTQTTKNLCNLIIKECTKKIDPDMLFINNISLGECRSAFENVNLTLFFSNERENSVSLPYKNPYLTLLIIFGTSLIRHGSSLEEKCKKFLEYDCTSHQHIFPNLDAYCQSRRTDECERLDTKVNETCVNLNKTYDDLGLASANGVWTILWNSTANNITTPQCQMLMEECTYFEHACLGIKSRCENVKALCYTLGIKRSHLNNVWKKLKEKMPFTDFSIFNQSHLPQSSDTSKLHQPILDICAELGGTNEVLFRWCLHPTPITPPPPVSITFPGNLLDRLFHDFSARHEDLKRDLLYVSEPPTLTECATYLYECHSLSNIFKDLTNCTILEKACYNSHKNYGRPKDSKFSKSA</sequence>
<reference evidence="3" key="1">
    <citation type="journal article" date="2016" name="Nat. Commun.">
        <title>Genome analysis of three Pneumocystis species reveals adaptation mechanisms to life exclusively in mammalian hosts.</title>
        <authorList>
            <person name="Ma L."/>
            <person name="Chen Z."/>
            <person name="Huang D.W."/>
            <person name="Kutty G."/>
            <person name="Ishihara M."/>
            <person name="Wang H."/>
            <person name="Abouelleil A."/>
            <person name="Bishop L."/>
            <person name="Davey E."/>
            <person name="Deng R."/>
            <person name="Deng X."/>
            <person name="Fan L."/>
            <person name="Fantoni G."/>
            <person name="Fitzgerald M."/>
            <person name="Gogineni E."/>
            <person name="Goldberg J.M."/>
            <person name="Handley G."/>
            <person name="Hu X."/>
            <person name="Huber C."/>
            <person name="Jiao X."/>
            <person name="Jones K."/>
            <person name="Levin J.Z."/>
            <person name="Liu Y."/>
            <person name="Macdonald P."/>
            <person name="Melnikov A."/>
            <person name="Raley C."/>
            <person name="Sassi M."/>
            <person name="Sherman B.T."/>
            <person name="Song X."/>
            <person name="Sykes S."/>
            <person name="Tran B."/>
            <person name="Walsh L."/>
            <person name="Xia Y."/>
            <person name="Yang J."/>
            <person name="Young S."/>
            <person name="Zeng Q."/>
            <person name="Zheng X."/>
            <person name="Stephens R."/>
            <person name="Nusbaum C."/>
            <person name="Birren B.W."/>
            <person name="Azadi P."/>
            <person name="Lempicki R.A."/>
            <person name="Cuomo C.A."/>
            <person name="Kovacs J.A."/>
        </authorList>
    </citation>
    <scope>NUCLEOTIDE SEQUENCE [LARGE SCALE GENOMIC DNA]</scope>
    <source>
        <strain evidence="3">RU7</strain>
    </source>
</reference>
<dbReference type="Proteomes" id="UP000053447">
    <property type="component" value="Unassembled WGS sequence"/>
</dbReference>
<feature type="signal peptide" evidence="1">
    <location>
        <begin position="1"/>
        <end position="20"/>
    </location>
</feature>
<name>A0A0W4ZAS8_PNEJ7</name>
<dbReference type="RefSeq" id="XP_018227840.1">
    <property type="nucleotide sequence ID" value="XM_018375948.1"/>
</dbReference>
<comment type="caution">
    <text evidence="2">The sequence shown here is derived from an EMBL/GenBank/DDBJ whole genome shotgun (WGS) entry which is preliminary data.</text>
</comment>
<dbReference type="STRING" id="1408657.A0A0W4ZAS8"/>
<keyword evidence="1" id="KW-0732">Signal</keyword>
<protein>
    <submittedName>
        <fullName evidence="2">Uncharacterized protein</fullName>
    </submittedName>
</protein>
<accession>A0A0W4ZAS8</accession>
<dbReference type="VEuPathDB" id="FungiDB:T551_03685"/>
<gene>
    <name evidence="2" type="ORF">T551_03685</name>
</gene>
<organism evidence="2 3">
    <name type="scientific">Pneumocystis jirovecii (strain RU7)</name>
    <name type="common">Human pneumocystis pneumonia agent</name>
    <dbReference type="NCBI Taxonomy" id="1408657"/>
    <lineage>
        <taxon>Eukaryota</taxon>
        <taxon>Fungi</taxon>
        <taxon>Dikarya</taxon>
        <taxon>Ascomycota</taxon>
        <taxon>Taphrinomycotina</taxon>
        <taxon>Pneumocystomycetes</taxon>
        <taxon>Pneumocystaceae</taxon>
        <taxon>Pneumocystis</taxon>
    </lineage>
</organism>